<feature type="domain" description="Helicase C-terminal" evidence="11">
    <location>
        <begin position="232"/>
        <end position="380"/>
    </location>
</feature>
<evidence type="ECO:0000313" key="13">
    <source>
        <dbReference type="Proteomes" id="UP001150924"/>
    </source>
</evidence>
<dbReference type="GO" id="GO:0005737">
    <property type="term" value="C:cytoplasm"/>
    <property type="evidence" value="ECO:0007669"/>
    <property type="project" value="TreeGrafter"/>
</dbReference>
<dbReference type="PANTHER" id="PTHR13710:SF105">
    <property type="entry name" value="ATP-DEPENDENT DNA HELICASE Q1"/>
    <property type="match status" value="1"/>
</dbReference>
<dbReference type="Gene3D" id="3.40.50.300">
    <property type="entry name" value="P-loop containing nucleotide triphosphate hydrolases"/>
    <property type="match status" value="2"/>
</dbReference>
<evidence type="ECO:0000259" key="11">
    <source>
        <dbReference type="PROSITE" id="PS51194"/>
    </source>
</evidence>
<evidence type="ECO:0000256" key="7">
    <source>
        <dbReference type="ARBA" id="ARBA00023235"/>
    </source>
</evidence>
<dbReference type="SUPFAM" id="SSF52540">
    <property type="entry name" value="P-loop containing nucleoside triphosphate hydrolases"/>
    <property type="match status" value="1"/>
</dbReference>
<evidence type="ECO:0000256" key="9">
    <source>
        <dbReference type="ARBA" id="ARBA00034808"/>
    </source>
</evidence>
<dbReference type="InterPro" id="IPR027417">
    <property type="entry name" value="P-loop_NTPase"/>
</dbReference>
<dbReference type="GO" id="GO:0005524">
    <property type="term" value="F:ATP binding"/>
    <property type="evidence" value="ECO:0007669"/>
    <property type="project" value="UniProtKB-KW"/>
</dbReference>
<keyword evidence="13" id="KW-1185">Reference proteome</keyword>
<evidence type="ECO:0000256" key="8">
    <source>
        <dbReference type="ARBA" id="ARBA00034617"/>
    </source>
</evidence>
<comment type="caution">
    <text evidence="12">The sequence shown here is derived from an EMBL/GenBank/DDBJ whole genome shotgun (WGS) entry which is preliminary data.</text>
</comment>
<accession>A0A9X3EZX9</accession>
<dbReference type="CDD" id="cd17920">
    <property type="entry name" value="DEXHc_RecQ"/>
    <property type="match status" value="1"/>
</dbReference>
<sequence length="659" mass="74062">MAADIDVTFRKHFASVGKELRPEQRRVIEATLEGRKAVGLLPTGAGKSLCYWIAGKALGGTTLVISPLTALMDEQVGKLQALGCSAAALHSGIDSRVQLDELLALHGGATPSFIFVSPERLATDGFLEYVLRAARDRVKLVVIDEAHCISQWGHDFRPFYREIPPFLDAVFGAGAHPHLLALTATLGSKDVAQLCADFGIDPDRVVFSDTPLRLEIKLKVVKVADENEKDAKLWQLLEEHRTEKLLVYVDRREGKRSTEDLATVAAGKGFKTTFFHAGMTSDQKAEVIRKFKAGELTLVFATSAFGMGIDIPDIRGVVHYLLPESVEQYYQQIGRTGRDGKPSWGVLFYSDKNIEVRKRHYIKNSFPDEEEVKKAFKTLTNERVGKSTLSYFDEADDARSAFHYLLRGELVDVLGKGVQHINVFQPAKGKAVPELQALLDATSTGLLITIAKKTGRSEKEILDLVYRLLAEGKIKPARAPAKCLILKSRAAALPDDVLARIMADVAEKEAYKLGLMARFVALLDGYEDSVRLHQEIGLYLGVDKFKLGRIYETAAGVWVRSKSEVIITNLLFQRKVPFKYEEPLRVDGQDYSPDFTIEWKGRTYFWEHLGMREKERYEREWKEKEAMYRKLFPTQLITTEESAILSREVERLLAEHFKP</sequence>
<dbReference type="GO" id="GO:0003677">
    <property type="term" value="F:DNA binding"/>
    <property type="evidence" value="ECO:0007669"/>
    <property type="project" value="UniProtKB-KW"/>
</dbReference>
<dbReference type="InterPro" id="IPR014001">
    <property type="entry name" value="Helicase_ATP-bd"/>
</dbReference>
<name>A0A9X3EZX9_9BACT</name>
<comment type="catalytic activity">
    <reaction evidence="8">
        <text>Couples ATP hydrolysis with the unwinding of duplex DNA by translocating in the 3'-5' direction.</text>
        <dbReference type="EC" id="5.6.2.4"/>
    </reaction>
</comment>
<evidence type="ECO:0000256" key="5">
    <source>
        <dbReference type="ARBA" id="ARBA00022840"/>
    </source>
</evidence>
<dbReference type="Proteomes" id="UP001150924">
    <property type="component" value="Unassembled WGS sequence"/>
</dbReference>
<dbReference type="SMART" id="SM00490">
    <property type="entry name" value="HELICc"/>
    <property type="match status" value="1"/>
</dbReference>
<protein>
    <recommendedName>
        <fullName evidence="9">DNA 3'-5' helicase</fullName>
        <ecNumber evidence="9">5.6.2.4</ecNumber>
    </recommendedName>
</protein>
<dbReference type="AlphaFoldDB" id="A0A9X3EZX9"/>
<comment type="similarity">
    <text evidence="1">Belongs to the helicase family. RecQ subfamily.</text>
</comment>
<evidence type="ECO:0000256" key="1">
    <source>
        <dbReference type="ARBA" id="ARBA00005446"/>
    </source>
</evidence>
<dbReference type="PROSITE" id="PS51192">
    <property type="entry name" value="HELICASE_ATP_BIND_1"/>
    <property type="match status" value="1"/>
</dbReference>
<evidence type="ECO:0000259" key="10">
    <source>
        <dbReference type="PROSITE" id="PS51192"/>
    </source>
</evidence>
<reference evidence="12" key="1">
    <citation type="submission" date="2022-11" db="EMBL/GenBank/DDBJ databases">
        <title>Minimal conservation of predation-associated metabolite biosynthetic gene clusters underscores biosynthetic potential of Myxococcota including descriptions for ten novel species: Archangium lansinium sp. nov., Myxococcus landrumus sp. nov., Nannocystis bai.</title>
        <authorList>
            <person name="Ahearne A."/>
            <person name="Stevens C."/>
            <person name="Phillips K."/>
        </authorList>
    </citation>
    <scope>NUCLEOTIDE SEQUENCE</scope>
    <source>
        <strain evidence="12">Na p29</strain>
    </source>
</reference>
<dbReference type="GO" id="GO:0000724">
    <property type="term" value="P:double-strand break repair via homologous recombination"/>
    <property type="evidence" value="ECO:0007669"/>
    <property type="project" value="TreeGrafter"/>
</dbReference>
<dbReference type="SMART" id="SM00487">
    <property type="entry name" value="DEXDc"/>
    <property type="match status" value="1"/>
</dbReference>
<organism evidence="12 13">
    <name type="scientific">Nannocystis pusilla</name>
    <dbReference type="NCBI Taxonomy" id="889268"/>
    <lineage>
        <taxon>Bacteria</taxon>
        <taxon>Pseudomonadati</taxon>
        <taxon>Myxococcota</taxon>
        <taxon>Polyangia</taxon>
        <taxon>Nannocystales</taxon>
        <taxon>Nannocystaceae</taxon>
        <taxon>Nannocystis</taxon>
    </lineage>
</organism>
<evidence type="ECO:0000313" key="12">
    <source>
        <dbReference type="EMBL" id="MCY1013418.1"/>
    </source>
</evidence>
<dbReference type="GO" id="GO:0016787">
    <property type="term" value="F:hydrolase activity"/>
    <property type="evidence" value="ECO:0007669"/>
    <property type="project" value="UniProtKB-KW"/>
</dbReference>
<evidence type="ECO:0000256" key="6">
    <source>
        <dbReference type="ARBA" id="ARBA00023125"/>
    </source>
</evidence>
<dbReference type="PANTHER" id="PTHR13710">
    <property type="entry name" value="DNA HELICASE RECQ FAMILY MEMBER"/>
    <property type="match status" value="1"/>
</dbReference>
<dbReference type="NCBIfam" id="TIGR00614">
    <property type="entry name" value="recQ_fam"/>
    <property type="match status" value="1"/>
</dbReference>
<dbReference type="InterPro" id="IPR004589">
    <property type="entry name" value="DNA_helicase_ATP-dep_RecQ"/>
</dbReference>
<evidence type="ECO:0000256" key="4">
    <source>
        <dbReference type="ARBA" id="ARBA00022806"/>
    </source>
</evidence>
<dbReference type="EC" id="5.6.2.4" evidence="9"/>
<keyword evidence="7" id="KW-0413">Isomerase</keyword>
<dbReference type="GO" id="GO:0009378">
    <property type="term" value="F:four-way junction helicase activity"/>
    <property type="evidence" value="ECO:0007669"/>
    <property type="project" value="TreeGrafter"/>
</dbReference>
<dbReference type="Pfam" id="PF00270">
    <property type="entry name" value="DEAD"/>
    <property type="match status" value="1"/>
</dbReference>
<dbReference type="PROSITE" id="PS51194">
    <property type="entry name" value="HELICASE_CTER"/>
    <property type="match status" value="1"/>
</dbReference>
<keyword evidence="2" id="KW-0547">Nucleotide-binding</keyword>
<keyword evidence="5" id="KW-0067">ATP-binding</keyword>
<dbReference type="GO" id="GO:0005694">
    <property type="term" value="C:chromosome"/>
    <property type="evidence" value="ECO:0007669"/>
    <property type="project" value="TreeGrafter"/>
</dbReference>
<evidence type="ECO:0000256" key="2">
    <source>
        <dbReference type="ARBA" id="ARBA00022741"/>
    </source>
</evidence>
<dbReference type="InterPro" id="IPR011545">
    <property type="entry name" value="DEAD/DEAH_box_helicase_dom"/>
</dbReference>
<gene>
    <name evidence="12" type="ORF">OV079_49405</name>
</gene>
<dbReference type="Pfam" id="PF00271">
    <property type="entry name" value="Helicase_C"/>
    <property type="match status" value="1"/>
</dbReference>
<dbReference type="InterPro" id="IPR001650">
    <property type="entry name" value="Helicase_C-like"/>
</dbReference>
<proteinExistence type="inferred from homology"/>
<feature type="domain" description="Helicase ATP-binding" evidence="10">
    <location>
        <begin position="28"/>
        <end position="204"/>
    </location>
</feature>
<keyword evidence="4 12" id="KW-0347">Helicase</keyword>
<dbReference type="EMBL" id="JAPNKE010000002">
    <property type="protein sequence ID" value="MCY1013418.1"/>
    <property type="molecule type" value="Genomic_DNA"/>
</dbReference>
<keyword evidence="3 12" id="KW-0378">Hydrolase</keyword>
<dbReference type="GO" id="GO:0043138">
    <property type="term" value="F:3'-5' DNA helicase activity"/>
    <property type="evidence" value="ECO:0007669"/>
    <property type="project" value="UniProtKB-EC"/>
</dbReference>
<evidence type="ECO:0000256" key="3">
    <source>
        <dbReference type="ARBA" id="ARBA00022801"/>
    </source>
</evidence>
<keyword evidence="6" id="KW-0238">DNA-binding</keyword>
<dbReference type="RefSeq" id="WP_267777338.1">
    <property type="nucleotide sequence ID" value="NZ_JAPNKE010000002.1"/>
</dbReference>